<protein>
    <submittedName>
        <fullName evidence="2">Methyltransferase like 25B</fullName>
    </submittedName>
</protein>
<proteinExistence type="predicted"/>
<evidence type="ECO:0000259" key="1">
    <source>
        <dbReference type="Pfam" id="PF13679"/>
    </source>
</evidence>
<dbReference type="InterPro" id="IPR052220">
    <property type="entry name" value="METTL25"/>
</dbReference>
<accession>A0A8D0DMZ2</accession>
<reference evidence="2" key="1">
    <citation type="submission" date="2025-08" db="UniProtKB">
        <authorList>
            <consortium name="Ensembl"/>
        </authorList>
    </citation>
    <scope>IDENTIFICATION</scope>
</reference>
<dbReference type="InterPro" id="IPR025714">
    <property type="entry name" value="Methyltranfer_dom"/>
</dbReference>
<dbReference type="PANTHER" id="PTHR12496">
    <property type="entry name" value="CGI-41 METHYLTRANSFERASE"/>
    <property type="match status" value="1"/>
</dbReference>
<dbReference type="OMA" id="ITSAACC"/>
<keyword evidence="3" id="KW-1185">Reference proteome</keyword>
<evidence type="ECO:0000313" key="2">
    <source>
        <dbReference type="Ensembl" id="ENSSMRP00000009663.1"/>
    </source>
</evidence>
<dbReference type="Ensembl" id="ENSSMRT00000011270.1">
    <property type="protein sequence ID" value="ENSSMRP00000009663.1"/>
    <property type="gene ID" value="ENSSMRG00000007703.1"/>
</dbReference>
<dbReference type="GeneTree" id="ENSGT00530000063745"/>
<name>A0A8D0DMZ2_SALMN</name>
<sequence>MSGFSLETQKRLAADLSRFLSLYSFIIDAYIIEFFTDNLWVSLPSSWQAVLADLSSPQLATLFLESQGSADIRYWKDPLTKLLKGRTQLPKGLLTCPGLAWCLNIFLFTYCLTHVPSAFPQASDGFSLQGPRHVRGWVDPRAPWTEFLHLPFLEGGQVLLTGLHACGDLSVALLRHFVRCPYVVGITSVACCYMKLTTEEEYGYPLSMWVSSLPGHQLSYKAREGACHALEDFVQRLKHESATLRTHCFRAMLETVIRSADPSKKRLGVQTINRAHLLTFEEYARLGLERVGLDPSVALDAAALDAMLAQQQRVVAFFSLALLLAPLVETLLLLDRMIFLQEQGFQCELLPLFDPTFSPRNLVLVAAKTKLETCPPEHGQARLGRLIQLNPAHTQPL</sequence>
<reference evidence="2" key="2">
    <citation type="submission" date="2025-09" db="UniProtKB">
        <authorList>
            <consortium name="Ensembl"/>
        </authorList>
    </citation>
    <scope>IDENTIFICATION</scope>
</reference>
<dbReference type="AlphaFoldDB" id="A0A8D0DMZ2"/>
<feature type="domain" description="Methyltransferase" evidence="1">
    <location>
        <begin position="158"/>
        <end position="198"/>
    </location>
</feature>
<dbReference type="PANTHER" id="PTHR12496:SF2">
    <property type="entry name" value="METHYLTRANSFERASE-LIKE PROTEIN 25B"/>
    <property type="match status" value="1"/>
</dbReference>
<dbReference type="Pfam" id="PF13679">
    <property type="entry name" value="Methyltransf_32"/>
    <property type="match status" value="1"/>
</dbReference>
<organism evidence="2 3">
    <name type="scientific">Salvator merianae</name>
    <name type="common">Argentine black and white tegu</name>
    <name type="synonym">Tupinambis merianae</name>
    <dbReference type="NCBI Taxonomy" id="96440"/>
    <lineage>
        <taxon>Eukaryota</taxon>
        <taxon>Metazoa</taxon>
        <taxon>Chordata</taxon>
        <taxon>Craniata</taxon>
        <taxon>Vertebrata</taxon>
        <taxon>Euteleostomi</taxon>
        <taxon>Lepidosauria</taxon>
        <taxon>Squamata</taxon>
        <taxon>Bifurcata</taxon>
        <taxon>Unidentata</taxon>
        <taxon>Episquamata</taxon>
        <taxon>Laterata</taxon>
        <taxon>Teiioidea</taxon>
        <taxon>Teiidae</taxon>
        <taxon>Salvator</taxon>
    </lineage>
</organism>
<evidence type="ECO:0000313" key="3">
    <source>
        <dbReference type="Proteomes" id="UP000694421"/>
    </source>
</evidence>
<dbReference type="Proteomes" id="UP000694421">
    <property type="component" value="Unplaced"/>
</dbReference>